<dbReference type="EMBL" id="QEAO01000001">
    <property type="protein sequence ID" value="TPX38348.1"/>
    <property type="molecule type" value="Genomic_DNA"/>
</dbReference>
<sequence>MASPYIRLATKQDEPLILDIAQRCGLFDPPEELVDLGKILTAFLNKELSSDHKWIVATATETSEPLAVAYYALDESWEGINVAKVRTSTEVAEAKTNDSRKMWNLYFIATDSNHKRNGFGSALIRHVEQELNGSGALGLNIDTERGILEARRFYLNLQYSEVVNGDEKGEESNLNAKVTYRSTFIIPASSDQAANIKTAMTTMSDFVAAGGNFIDTADFYGDGAAEKIIGGWLKTQKRDDIVLASKAFNVMGKGVNDNGLSRKHLTKALEGSLSRLGTDYIDLYQCHCWDKGTPIRETLLTLNDFVRAGKIRYIGVSNFTGQQLQKTVDLVASMGLEKVVSIQQEYSLLERNFEYDLTELCIEEEVSCIAWSPLKAGWLSGKYTRAKFQIAPGSRAEYAASDSSEYAGIANEKTFALIDEVTAIAKEVGKSATAVSVRWLLQRPGVAAAIIGARNPEQLKGNLEATTFQLTAAQMERLDSVSAVPLNYPWRFIGDATPNKTRARY</sequence>
<comment type="caution">
    <text evidence="3">The sequence shown here is derived from an EMBL/GenBank/DDBJ whole genome shotgun (WGS) entry which is preliminary data.</text>
</comment>
<name>A0A507CG55_9FUNG</name>
<dbReference type="SUPFAM" id="SSF51430">
    <property type="entry name" value="NAD(P)-linked oxidoreductase"/>
    <property type="match status" value="1"/>
</dbReference>
<evidence type="ECO:0000313" key="4">
    <source>
        <dbReference type="Proteomes" id="UP000319731"/>
    </source>
</evidence>
<dbReference type="PANTHER" id="PTHR43364:SF4">
    <property type="entry name" value="NAD(P)-LINKED OXIDOREDUCTASE SUPERFAMILY PROTEIN"/>
    <property type="match status" value="1"/>
</dbReference>
<dbReference type="PRINTS" id="PR00069">
    <property type="entry name" value="ALDKETRDTASE"/>
</dbReference>
<evidence type="ECO:0000259" key="2">
    <source>
        <dbReference type="PROSITE" id="PS51186"/>
    </source>
</evidence>
<evidence type="ECO:0000256" key="1">
    <source>
        <dbReference type="ARBA" id="ARBA00023002"/>
    </source>
</evidence>
<reference evidence="3 4" key="1">
    <citation type="journal article" date="2019" name="Sci. Rep.">
        <title>Comparative genomics of chytrid fungi reveal insights into the obligate biotrophic and pathogenic lifestyle of Synchytrium endobioticum.</title>
        <authorList>
            <person name="van de Vossenberg B.T.L.H."/>
            <person name="Warris S."/>
            <person name="Nguyen H.D.T."/>
            <person name="van Gent-Pelzer M.P.E."/>
            <person name="Joly D.L."/>
            <person name="van de Geest H.C."/>
            <person name="Bonants P.J.M."/>
            <person name="Smith D.S."/>
            <person name="Levesque C.A."/>
            <person name="van der Lee T.A.J."/>
        </authorList>
    </citation>
    <scope>NUCLEOTIDE SEQUENCE [LARGE SCALE GENOMIC DNA]</scope>
    <source>
        <strain evidence="3 4">JEL517</strain>
    </source>
</reference>
<accession>A0A507CG55</accession>
<protein>
    <recommendedName>
        <fullName evidence="2">N-acetyltransferase domain-containing protein</fullName>
    </recommendedName>
</protein>
<dbReference type="InterPro" id="IPR023210">
    <property type="entry name" value="NADP_OxRdtase_dom"/>
</dbReference>
<dbReference type="SUPFAM" id="SSF55729">
    <property type="entry name" value="Acyl-CoA N-acyltransferases (Nat)"/>
    <property type="match status" value="1"/>
</dbReference>
<gene>
    <name evidence="3" type="ORF">SmJEL517_g00174</name>
</gene>
<dbReference type="Proteomes" id="UP000319731">
    <property type="component" value="Unassembled WGS sequence"/>
</dbReference>
<dbReference type="AlphaFoldDB" id="A0A507CG55"/>
<dbReference type="STRING" id="1806994.A0A507CG55"/>
<dbReference type="PROSITE" id="PS00062">
    <property type="entry name" value="ALDOKETO_REDUCTASE_2"/>
    <property type="match status" value="1"/>
</dbReference>
<dbReference type="InterPro" id="IPR000182">
    <property type="entry name" value="GNAT_dom"/>
</dbReference>
<dbReference type="OrthoDB" id="37537at2759"/>
<dbReference type="PANTHER" id="PTHR43364">
    <property type="entry name" value="NADH-SPECIFIC METHYLGLYOXAL REDUCTASE-RELATED"/>
    <property type="match status" value="1"/>
</dbReference>
<dbReference type="InterPro" id="IPR036812">
    <property type="entry name" value="NAD(P)_OxRdtase_dom_sf"/>
</dbReference>
<dbReference type="Gene3D" id="3.20.20.100">
    <property type="entry name" value="NADP-dependent oxidoreductase domain"/>
    <property type="match status" value="1"/>
</dbReference>
<dbReference type="InterPro" id="IPR016181">
    <property type="entry name" value="Acyl_CoA_acyltransferase"/>
</dbReference>
<feature type="domain" description="N-acetyltransferase" evidence="2">
    <location>
        <begin position="4"/>
        <end position="187"/>
    </location>
</feature>
<dbReference type="GO" id="GO:0016491">
    <property type="term" value="F:oxidoreductase activity"/>
    <property type="evidence" value="ECO:0007669"/>
    <property type="project" value="UniProtKB-KW"/>
</dbReference>
<dbReference type="GeneID" id="42001401"/>
<dbReference type="InterPro" id="IPR020471">
    <property type="entry name" value="AKR"/>
</dbReference>
<dbReference type="CDD" id="cd04301">
    <property type="entry name" value="NAT_SF"/>
    <property type="match status" value="1"/>
</dbReference>
<dbReference type="GO" id="GO:0016747">
    <property type="term" value="F:acyltransferase activity, transferring groups other than amino-acyl groups"/>
    <property type="evidence" value="ECO:0007669"/>
    <property type="project" value="InterPro"/>
</dbReference>
<organism evidence="3 4">
    <name type="scientific">Synchytrium microbalum</name>
    <dbReference type="NCBI Taxonomy" id="1806994"/>
    <lineage>
        <taxon>Eukaryota</taxon>
        <taxon>Fungi</taxon>
        <taxon>Fungi incertae sedis</taxon>
        <taxon>Chytridiomycota</taxon>
        <taxon>Chytridiomycota incertae sedis</taxon>
        <taxon>Chytridiomycetes</taxon>
        <taxon>Synchytriales</taxon>
        <taxon>Synchytriaceae</taxon>
        <taxon>Synchytrium</taxon>
    </lineage>
</organism>
<dbReference type="InterPro" id="IPR050523">
    <property type="entry name" value="AKR_Detox_Biosynth"/>
</dbReference>
<proteinExistence type="predicted"/>
<keyword evidence="4" id="KW-1185">Reference proteome</keyword>
<dbReference type="Gene3D" id="3.40.630.30">
    <property type="match status" value="1"/>
</dbReference>
<dbReference type="Pfam" id="PF00248">
    <property type="entry name" value="Aldo_ket_red"/>
    <property type="match status" value="1"/>
</dbReference>
<dbReference type="InterPro" id="IPR018170">
    <property type="entry name" value="Aldo/ket_reductase_CS"/>
</dbReference>
<keyword evidence="1" id="KW-0560">Oxidoreductase</keyword>
<dbReference type="RefSeq" id="XP_031028062.1">
    <property type="nucleotide sequence ID" value="XM_031166104.1"/>
</dbReference>
<dbReference type="Pfam" id="PF00583">
    <property type="entry name" value="Acetyltransf_1"/>
    <property type="match status" value="1"/>
</dbReference>
<dbReference type="FunFam" id="3.20.20.100:FF:000004">
    <property type="entry name" value="Oxidoreductase, aldo/keto reductase"/>
    <property type="match status" value="1"/>
</dbReference>
<dbReference type="PROSITE" id="PS51186">
    <property type="entry name" value="GNAT"/>
    <property type="match status" value="1"/>
</dbReference>
<evidence type="ECO:0000313" key="3">
    <source>
        <dbReference type="EMBL" id="TPX38348.1"/>
    </source>
</evidence>
<dbReference type="GO" id="GO:0005829">
    <property type="term" value="C:cytosol"/>
    <property type="evidence" value="ECO:0007669"/>
    <property type="project" value="UniProtKB-ARBA"/>
</dbReference>